<dbReference type="EMBL" id="CP144747">
    <property type="protein sequence ID" value="WVZ61633.1"/>
    <property type="molecule type" value="Genomic_DNA"/>
</dbReference>
<name>A0AAQ3WHI2_PASNO</name>
<dbReference type="Pfam" id="PF00646">
    <property type="entry name" value="F-box"/>
    <property type="match status" value="1"/>
</dbReference>
<dbReference type="PANTHER" id="PTHR32133">
    <property type="entry name" value="OS07G0120400 PROTEIN"/>
    <property type="match status" value="1"/>
</dbReference>
<dbReference type="InterPro" id="IPR036047">
    <property type="entry name" value="F-box-like_dom_sf"/>
</dbReference>
<dbReference type="SUPFAM" id="SSF81383">
    <property type="entry name" value="F-box domain"/>
    <property type="match status" value="1"/>
</dbReference>
<evidence type="ECO:0000313" key="4">
    <source>
        <dbReference type="Proteomes" id="UP001341281"/>
    </source>
</evidence>
<evidence type="ECO:0000259" key="2">
    <source>
        <dbReference type="Pfam" id="PF23635"/>
    </source>
</evidence>
<dbReference type="Pfam" id="PF23635">
    <property type="entry name" value="Beta-prop_AT5G49610-like"/>
    <property type="match status" value="1"/>
</dbReference>
<organism evidence="3 4">
    <name type="scientific">Paspalum notatum var. saurae</name>
    <dbReference type="NCBI Taxonomy" id="547442"/>
    <lineage>
        <taxon>Eukaryota</taxon>
        <taxon>Viridiplantae</taxon>
        <taxon>Streptophyta</taxon>
        <taxon>Embryophyta</taxon>
        <taxon>Tracheophyta</taxon>
        <taxon>Spermatophyta</taxon>
        <taxon>Magnoliopsida</taxon>
        <taxon>Liliopsida</taxon>
        <taxon>Poales</taxon>
        <taxon>Poaceae</taxon>
        <taxon>PACMAD clade</taxon>
        <taxon>Panicoideae</taxon>
        <taxon>Andropogonodae</taxon>
        <taxon>Paspaleae</taxon>
        <taxon>Paspalinae</taxon>
        <taxon>Paspalum</taxon>
    </lineage>
</organism>
<accession>A0AAQ3WHI2</accession>
<dbReference type="InterPro" id="IPR001810">
    <property type="entry name" value="F-box_dom"/>
</dbReference>
<dbReference type="CDD" id="cd09917">
    <property type="entry name" value="F-box_SF"/>
    <property type="match status" value="1"/>
</dbReference>
<keyword evidence="4" id="KW-1185">Reference proteome</keyword>
<feature type="domain" description="F-box" evidence="1">
    <location>
        <begin position="6"/>
        <end position="46"/>
    </location>
</feature>
<feature type="domain" description="F-box protein AT5G49610-like beta-propeller" evidence="2">
    <location>
        <begin position="159"/>
        <end position="352"/>
    </location>
</feature>
<sequence length="371" mass="40950">MPPAVPEELVEEVLLRFPPDDPARLVRAALVCRGWCRLVSGPAFRRRFREFHRAPPVLGFFFNFGIRSYFVRTASTCPPLRRNWPAIDARHGRVLRFSATSQAGEVPLEKPLVVWDPVTGQRRQLPVAPGSFRPDHWNGAVLCASAAACDHLDCHRGPFLVVLVGTTSREMLACVYSSEAGAWSEPTSAQNQNCSVAPVPSALVGNALHFHCGPQRSVLRYDLGTRRMSVIHLPADCPRHIALMTTEGGGLGFADIVSSTLYLWSWEASRDEAAGWEESRSIELKNSLPARADPTSLRVVGCADSIGVIFVYSDVGILTVDLKSCRVTKVSKRSCKQSWASHILPFMSFYTPELVTNTERVPQVIENSLEA</sequence>
<evidence type="ECO:0000259" key="1">
    <source>
        <dbReference type="Pfam" id="PF00646"/>
    </source>
</evidence>
<evidence type="ECO:0000313" key="3">
    <source>
        <dbReference type="EMBL" id="WVZ61633.1"/>
    </source>
</evidence>
<reference evidence="3 4" key="1">
    <citation type="submission" date="2024-02" db="EMBL/GenBank/DDBJ databases">
        <title>High-quality chromosome-scale genome assembly of Pensacola bahiagrass (Paspalum notatum Flugge var. saurae).</title>
        <authorList>
            <person name="Vega J.M."/>
            <person name="Podio M."/>
            <person name="Orjuela J."/>
            <person name="Siena L.A."/>
            <person name="Pessino S.C."/>
            <person name="Combes M.C."/>
            <person name="Mariac C."/>
            <person name="Albertini E."/>
            <person name="Pupilli F."/>
            <person name="Ortiz J.P.A."/>
            <person name="Leblanc O."/>
        </authorList>
    </citation>
    <scope>NUCLEOTIDE SEQUENCE [LARGE SCALE GENOMIC DNA]</scope>
    <source>
        <strain evidence="3">R1</strain>
        <tissue evidence="3">Leaf</tissue>
    </source>
</reference>
<dbReference type="PANTHER" id="PTHR32133:SF386">
    <property type="entry name" value="F-BOX DOMAIN-CONTAINING PROTEIN"/>
    <property type="match status" value="1"/>
</dbReference>
<dbReference type="AlphaFoldDB" id="A0AAQ3WHI2"/>
<dbReference type="Proteomes" id="UP001341281">
    <property type="component" value="Chromosome 03"/>
</dbReference>
<dbReference type="InterPro" id="IPR056594">
    <property type="entry name" value="AT5G49610-like_b-prop"/>
</dbReference>
<gene>
    <name evidence="3" type="ORF">U9M48_011481</name>
</gene>
<evidence type="ECO:0008006" key="5">
    <source>
        <dbReference type="Google" id="ProtNLM"/>
    </source>
</evidence>
<proteinExistence type="predicted"/>
<protein>
    <recommendedName>
        <fullName evidence="5">F-box domain-containing protein</fullName>
    </recommendedName>
</protein>